<name>A0ABR2UEH3_9PEZI</name>
<gene>
    <name evidence="2" type="ORF">SUNI508_12309</name>
</gene>
<comment type="caution">
    <text evidence="2">The sequence shown here is derived from an EMBL/GenBank/DDBJ whole genome shotgun (WGS) entry which is preliminary data.</text>
</comment>
<evidence type="ECO:0000256" key="1">
    <source>
        <dbReference type="SAM" id="MobiDB-lite"/>
    </source>
</evidence>
<organism evidence="2 3">
    <name type="scientific">Seiridium unicorne</name>
    <dbReference type="NCBI Taxonomy" id="138068"/>
    <lineage>
        <taxon>Eukaryota</taxon>
        <taxon>Fungi</taxon>
        <taxon>Dikarya</taxon>
        <taxon>Ascomycota</taxon>
        <taxon>Pezizomycotina</taxon>
        <taxon>Sordariomycetes</taxon>
        <taxon>Xylariomycetidae</taxon>
        <taxon>Amphisphaeriales</taxon>
        <taxon>Sporocadaceae</taxon>
        <taxon>Seiridium</taxon>
    </lineage>
</organism>
<evidence type="ECO:0000313" key="3">
    <source>
        <dbReference type="Proteomes" id="UP001408356"/>
    </source>
</evidence>
<protein>
    <submittedName>
        <fullName evidence="2">Uncharacterized protein</fullName>
    </submittedName>
</protein>
<feature type="compositionally biased region" description="Basic and acidic residues" evidence="1">
    <location>
        <begin position="184"/>
        <end position="198"/>
    </location>
</feature>
<feature type="region of interest" description="Disordered" evidence="1">
    <location>
        <begin position="176"/>
        <end position="198"/>
    </location>
</feature>
<dbReference type="Proteomes" id="UP001408356">
    <property type="component" value="Unassembled WGS sequence"/>
</dbReference>
<accession>A0ABR2UEH3</accession>
<proteinExistence type="predicted"/>
<dbReference type="EMBL" id="JARVKF010000447">
    <property type="protein sequence ID" value="KAK9412896.1"/>
    <property type="molecule type" value="Genomic_DNA"/>
</dbReference>
<evidence type="ECO:0000313" key="2">
    <source>
        <dbReference type="EMBL" id="KAK9412896.1"/>
    </source>
</evidence>
<reference evidence="2 3" key="1">
    <citation type="journal article" date="2024" name="J. Plant Pathol.">
        <title>Sequence and assembly of the genome of Seiridium unicorne, isolate CBS 538.82, causal agent of cypress canker disease.</title>
        <authorList>
            <person name="Scali E."/>
            <person name="Rocca G.D."/>
            <person name="Danti R."/>
            <person name="Garbelotto M."/>
            <person name="Barberini S."/>
            <person name="Baroncelli R."/>
            <person name="Emiliani G."/>
        </authorList>
    </citation>
    <scope>NUCLEOTIDE SEQUENCE [LARGE SCALE GENOMIC DNA]</scope>
    <source>
        <strain evidence="2 3">BM-138-508</strain>
    </source>
</reference>
<sequence>MQAAVRIPSLRNNLYTAAWFQDVRGSADGLRPTTEAACYDLMQVYSQTHKGCQLSGRSADLDDRAFTKTASGLDAATYKYPREENLPRGPKPQSAVDAIHRQRRHAHHRRQIAAEQQLSHLQPARLDHVGAAHHGKPQIHELERSVSAQPQPAYLPGLQLAEGAVGRLLPRLHRREALPAADRGGGEERSEGAGRSRA</sequence>
<keyword evidence="3" id="KW-1185">Reference proteome</keyword>